<feature type="chain" id="PRO_5013359154" evidence="1">
    <location>
        <begin position="34"/>
        <end position="211"/>
    </location>
</feature>
<sequence>MKITANRKKYIIAAALSLGVLGGILAASFTARAQGETSRKIQQGIAKEIIRFHVLANSDSEEDQGLKIKVKNRVVEYLHELLGDDTTLEETRKAIVSHMEEIRDISREVIEKEGYAYPVTAGLTTAYFPEKTYGDCTFPPGEYEALQIKIGEAEGHNWWCVLYPSLCFVDDTHGVVTEEKKEELKNVLTEEEYDTVTDTPRVKITFKWLPH</sequence>
<feature type="signal peptide" evidence="1">
    <location>
        <begin position="1"/>
        <end position="33"/>
    </location>
</feature>
<dbReference type="EMBL" id="FQVI01000030">
    <property type="protein sequence ID" value="SHF45846.1"/>
    <property type="molecule type" value="Genomic_DNA"/>
</dbReference>
<protein>
    <submittedName>
        <fullName evidence="2">Stage II sporulation protein R</fullName>
    </submittedName>
</protein>
<dbReference type="RefSeq" id="WP_072854367.1">
    <property type="nucleotide sequence ID" value="NZ_FQVI01000030.1"/>
</dbReference>
<reference evidence="2 3" key="1">
    <citation type="submission" date="2016-11" db="EMBL/GenBank/DDBJ databases">
        <authorList>
            <person name="Jaros S."/>
            <person name="Januszkiewicz K."/>
            <person name="Wedrychowicz H."/>
        </authorList>
    </citation>
    <scope>NUCLEOTIDE SEQUENCE [LARGE SCALE GENOMIC DNA]</scope>
    <source>
        <strain evidence="2 3">DSM 17459</strain>
    </source>
</reference>
<dbReference type="STRING" id="1122155.SAMN02745158_03816"/>
<keyword evidence="3" id="KW-1185">Reference proteome</keyword>
<dbReference type="InterPro" id="IPR014202">
    <property type="entry name" value="Spore_II_R"/>
</dbReference>
<keyword evidence="1" id="KW-0732">Signal</keyword>
<dbReference type="OrthoDB" id="9793324at2"/>
<dbReference type="NCBIfam" id="TIGR02837">
    <property type="entry name" value="spore_II_R"/>
    <property type="match status" value="1"/>
</dbReference>
<accession>A0A1M5BTV4</accession>
<evidence type="ECO:0000313" key="2">
    <source>
        <dbReference type="EMBL" id="SHF45846.1"/>
    </source>
</evidence>
<proteinExistence type="predicted"/>
<dbReference type="Pfam" id="PF09551">
    <property type="entry name" value="Spore_II_R"/>
    <property type="match status" value="1"/>
</dbReference>
<name>A0A1M5BTV4_9CLOT</name>
<gene>
    <name evidence="2" type="ORF">SAMN02745158_03816</name>
</gene>
<evidence type="ECO:0000256" key="1">
    <source>
        <dbReference type="SAM" id="SignalP"/>
    </source>
</evidence>
<evidence type="ECO:0000313" key="3">
    <source>
        <dbReference type="Proteomes" id="UP000184245"/>
    </source>
</evidence>
<dbReference type="Proteomes" id="UP000184245">
    <property type="component" value="Unassembled WGS sequence"/>
</dbReference>
<organism evidence="2 3">
    <name type="scientific">Lactonifactor longoviformis DSM 17459</name>
    <dbReference type="NCBI Taxonomy" id="1122155"/>
    <lineage>
        <taxon>Bacteria</taxon>
        <taxon>Bacillati</taxon>
        <taxon>Bacillota</taxon>
        <taxon>Clostridia</taxon>
        <taxon>Eubacteriales</taxon>
        <taxon>Clostridiaceae</taxon>
        <taxon>Lactonifactor</taxon>
    </lineage>
</organism>
<dbReference type="AlphaFoldDB" id="A0A1M5BTV4"/>